<dbReference type="PROSITE" id="PS51257">
    <property type="entry name" value="PROKAR_LIPOPROTEIN"/>
    <property type="match status" value="1"/>
</dbReference>
<evidence type="ECO:0008006" key="3">
    <source>
        <dbReference type="Google" id="ProtNLM"/>
    </source>
</evidence>
<reference evidence="1 2" key="1">
    <citation type="submission" date="2019-02" db="EMBL/GenBank/DDBJ databases">
        <title>Pedobacter sp. RP-1-13 sp. nov., isolated from Arctic soil.</title>
        <authorList>
            <person name="Dahal R.H."/>
        </authorList>
    </citation>
    <scope>NUCLEOTIDE SEQUENCE [LARGE SCALE GENOMIC DNA]</scope>
    <source>
        <strain evidence="1 2">RP-1-13</strain>
    </source>
</reference>
<dbReference type="Proteomes" id="UP000292884">
    <property type="component" value="Unassembled WGS sequence"/>
</dbReference>
<dbReference type="EMBL" id="SJSK01000004">
    <property type="protein sequence ID" value="TCC89156.1"/>
    <property type="molecule type" value="Genomic_DNA"/>
</dbReference>
<organism evidence="1 2">
    <name type="scientific">Pedobacter frigiditerrae</name>
    <dbReference type="NCBI Taxonomy" id="2530452"/>
    <lineage>
        <taxon>Bacteria</taxon>
        <taxon>Pseudomonadati</taxon>
        <taxon>Bacteroidota</taxon>
        <taxon>Sphingobacteriia</taxon>
        <taxon>Sphingobacteriales</taxon>
        <taxon>Sphingobacteriaceae</taxon>
        <taxon>Pedobacter</taxon>
    </lineage>
</organism>
<dbReference type="OrthoDB" id="9903636at2"/>
<name>A0A4V2MI62_9SPHI</name>
<evidence type="ECO:0000313" key="2">
    <source>
        <dbReference type="Proteomes" id="UP000292884"/>
    </source>
</evidence>
<sequence>MIKKMILMVFYVMILSCKTDSAKYESYFTEHRAGFDNMVSYIQREIIVQNYKRHKAILVFVAKRTKSPRGNFLYDDDLAKLMIQNEVKEVSCEYNELGSCGLFSQMIFQMRNENSSGRKATYFIYNKCDENDSYERKYLYQKKLRTNWVLFIDET</sequence>
<gene>
    <name evidence="1" type="ORF">EZ428_15760</name>
</gene>
<accession>A0A4V2MI62</accession>
<comment type="caution">
    <text evidence="1">The sequence shown here is derived from an EMBL/GenBank/DDBJ whole genome shotgun (WGS) entry which is preliminary data.</text>
</comment>
<dbReference type="RefSeq" id="WP_131554143.1">
    <property type="nucleotide sequence ID" value="NZ_SJSK01000004.1"/>
</dbReference>
<proteinExistence type="predicted"/>
<dbReference type="AlphaFoldDB" id="A0A4V2MI62"/>
<keyword evidence="2" id="KW-1185">Reference proteome</keyword>
<protein>
    <recommendedName>
        <fullName evidence="3">Lipoprotein</fullName>
    </recommendedName>
</protein>
<evidence type="ECO:0000313" key="1">
    <source>
        <dbReference type="EMBL" id="TCC89156.1"/>
    </source>
</evidence>